<dbReference type="AlphaFoldDB" id="A0A7C3WP97"/>
<organism evidence="2">
    <name type="scientific">Thermofilum pendens</name>
    <dbReference type="NCBI Taxonomy" id="2269"/>
    <lineage>
        <taxon>Archaea</taxon>
        <taxon>Thermoproteota</taxon>
        <taxon>Thermoprotei</taxon>
        <taxon>Thermofilales</taxon>
        <taxon>Thermofilaceae</taxon>
        <taxon>Thermofilum</taxon>
    </lineage>
</organism>
<evidence type="ECO:0000313" key="2">
    <source>
        <dbReference type="EMBL" id="HGB25203.1"/>
    </source>
</evidence>
<keyword evidence="2" id="KW-0238">DNA-binding</keyword>
<dbReference type="NCBIfam" id="TIGR01439">
    <property type="entry name" value="lp_hng_hel_AbrB"/>
    <property type="match status" value="1"/>
</dbReference>
<dbReference type="SMART" id="SM00966">
    <property type="entry name" value="SpoVT_AbrB"/>
    <property type="match status" value="1"/>
</dbReference>
<dbReference type="GO" id="GO:0003677">
    <property type="term" value="F:DNA binding"/>
    <property type="evidence" value="ECO:0007669"/>
    <property type="project" value="UniProtKB-KW"/>
</dbReference>
<name>A0A7C3WP97_THEPE</name>
<gene>
    <name evidence="2" type="ORF">ENV88_04045</name>
</gene>
<proteinExistence type="predicted"/>
<sequence length="104" mass="12134">MRLRASSGKVNTRELRYVGWGVGERVRIDKRWRIVIPAKFRRSLRVGEELIVEERGAEIVLRKAPREDLLKRFGEIKLFADEKLVERSAERGKHSMGGVKFEDN</sequence>
<dbReference type="Gene3D" id="2.10.260.10">
    <property type="match status" value="1"/>
</dbReference>
<evidence type="ECO:0000259" key="1">
    <source>
        <dbReference type="PROSITE" id="PS51740"/>
    </source>
</evidence>
<accession>A0A7C3WP97</accession>
<comment type="caution">
    <text evidence="2">The sequence shown here is derived from an EMBL/GenBank/DDBJ whole genome shotgun (WGS) entry which is preliminary data.</text>
</comment>
<dbReference type="SUPFAM" id="SSF89447">
    <property type="entry name" value="AbrB/MazE/MraZ-like"/>
    <property type="match status" value="1"/>
</dbReference>
<dbReference type="InterPro" id="IPR037914">
    <property type="entry name" value="SpoVT-AbrB_sf"/>
</dbReference>
<dbReference type="EMBL" id="DTIB01000088">
    <property type="protein sequence ID" value="HGB25203.1"/>
    <property type="molecule type" value="Genomic_DNA"/>
</dbReference>
<reference evidence="2" key="1">
    <citation type="journal article" date="2020" name="mSystems">
        <title>Genome- and Community-Level Interaction Insights into Carbon Utilization and Element Cycling Functions of Hydrothermarchaeota in Hydrothermal Sediment.</title>
        <authorList>
            <person name="Zhou Z."/>
            <person name="Liu Y."/>
            <person name="Xu W."/>
            <person name="Pan J."/>
            <person name="Luo Z.H."/>
            <person name="Li M."/>
        </authorList>
    </citation>
    <scope>NUCLEOTIDE SEQUENCE [LARGE SCALE GENOMIC DNA]</scope>
    <source>
        <strain evidence="2">SpSt-8</strain>
    </source>
</reference>
<dbReference type="InterPro" id="IPR007159">
    <property type="entry name" value="SpoVT-AbrB_dom"/>
</dbReference>
<protein>
    <submittedName>
        <fullName evidence="2">AbrB/MazE/SpoVT family DNA-binding domain-containing protein</fullName>
    </submittedName>
</protein>
<feature type="domain" description="SpoVT-AbrB" evidence="1">
    <location>
        <begin position="23"/>
        <end position="66"/>
    </location>
</feature>
<dbReference type="PROSITE" id="PS51740">
    <property type="entry name" value="SPOVT_ABRB"/>
    <property type="match status" value="1"/>
</dbReference>